<accession>A0ABT9J9S2</accession>
<keyword evidence="2" id="KW-0645">Protease</keyword>
<protein>
    <submittedName>
        <fullName evidence="2">SprT family zinc-dependent metalloprotease</fullName>
        <ecNumber evidence="2">3.4.-.-</ecNumber>
    </submittedName>
</protein>
<dbReference type="InterPro" id="IPR053136">
    <property type="entry name" value="UTP_pyrophosphatase-like"/>
</dbReference>
<dbReference type="EC" id="3.4.-.-" evidence="2"/>
<organism evidence="2 3">
    <name type="scientific">Paracoccus spongiarum</name>
    <dbReference type="NCBI Taxonomy" id="3064387"/>
    <lineage>
        <taxon>Bacteria</taxon>
        <taxon>Pseudomonadati</taxon>
        <taxon>Pseudomonadota</taxon>
        <taxon>Alphaproteobacteria</taxon>
        <taxon>Rhodobacterales</taxon>
        <taxon>Paracoccaceae</taxon>
        <taxon>Paracoccus</taxon>
    </lineage>
</organism>
<dbReference type="PANTHER" id="PTHR30399">
    <property type="entry name" value="UNCHARACTERIZED PROTEIN YGJP"/>
    <property type="match status" value="1"/>
</dbReference>
<evidence type="ECO:0000259" key="1">
    <source>
        <dbReference type="Pfam" id="PF01863"/>
    </source>
</evidence>
<keyword evidence="3" id="KW-1185">Reference proteome</keyword>
<dbReference type="EMBL" id="JAVAMQ010000003">
    <property type="protein sequence ID" value="MDP5306394.1"/>
    <property type="molecule type" value="Genomic_DNA"/>
</dbReference>
<dbReference type="CDD" id="cd07344">
    <property type="entry name" value="M48_yhfN_like"/>
    <property type="match status" value="1"/>
</dbReference>
<proteinExistence type="predicted"/>
<gene>
    <name evidence="2" type="ORF">Q5Y72_04740</name>
</gene>
<dbReference type="Gene3D" id="3.30.2010.10">
    <property type="entry name" value="Metalloproteases ('zincins'), catalytic domain"/>
    <property type="match status" value="1"/>
</dbReference>
<dbReference type="GO" id="GO:0008237">
    <property type="term" value="F:metallopeptidase activity"/>
    <property type="evidence" value="ECO:0007669"/>
    <property type="project" value="UniProtKB-KW"/>
</dbReference>
<keyword evidence="2" id="KW-0482">Metalloprotease</keyword>
<sequence>MGEQIILACGMRIALRRSSRARRMTLRVPRDGGDAVLTLPSQVALAEGRAFAEMRRDWLMQAAARRPAPLLAEHGALLPVEGVPRRLVPAAVAAAQLQPDALLLPARRACGPVVQGFLRHLAHQRLCVACDRHAARLGRAVRAITLRDTRSRWGSCTTGGRLMFSWRLAMAPPEILDYVAAHEVAHLAHMDHSDRFWTAVARLMPDYAPRRAWLRQHGGGLMAWKFRD</sequence>
<comment type="caution">
    <text evidence="2">The sequence shown here is derived from an EMBL/GenBank/DDBJ whole genome shotgun (WGS) entry which is preliminary data.</text>
</comment>
<dbReference type="Proteomes" id="UP001224997">
    <property type="component" value="Unassembled WGS sequence"/>
</dbReference>
<dbReference type="RefSeq" id="WP_305962243.1">
    <property type="nucleotide sequence ID" value="NZ_JAVAMQ010000003.1"/>
</dbReference>
<name>A0ABT9J9S2_9RHOB</name>
<evidence type="ECO:0000313" key="3">
    <source>
        <dbReference type="Proteomes" id="UP001224997"/>
    </source>
</evidence>
<reference evidence="2 3" key="1">
    <citation type="submission" date="2023-08" db="EMBL/GenBank/DDBJ databases">
        <authorList>
            <person name="Park J.-S."/>
        </authorList>
    </citation>
    <scope>NUCLEOTIDE SEQUENCE [LARGE SCALE GENOMIC DNA]</scope>
    <source>
        <strain evidence="2 3">2205BS29-5</strain>
    </source>
</reference>
<dbReference type="Pfam" id="PF01863">
    <property type="entry name" value="YgjP-like"/>
    <property type="match status" value="1"/>
</dbReference>
<dbReference type="PANTHER" id="PTHR30399:SF1">
    <property type="entry name" value="UTP PYROPHOSPHATASE"/>
    <property type="match status" value="1"/>
</dbReference>
<keyword evidence="2" id="KW-0378">Hydrolase</keyword>
<evidence type="ECO:0000313" key="2">
    <source>
        <dbReference type="EMBL" id="MDP5306394.1"/>
    </source>
</evidence>
<dbReference type="InterPro" id="IPR002725">
    <property type="entry name" value="YgjP-like_metallopeptidase"/>
</dbReference>
<feature type="domain" description="YgjP-like metallopeptidase" evidence="1">
    <location>
        <begin position="22"/>
        <end position="217"/>
    </location>
</feature>